<evidence type="ECO:0000256" key="4">
    <source>
        <dbReference type="PROSITE-ProRule" id="PRU00024"/>
    </source>
</evidence>
<reference evidence="8 9" key="1">
    <citation type="submission" date="2019-04" db="EMBL/GenBank/DDBJ databases">
        <authorList>
            <consortium name="Wellcome Sanger Institute Data Sharing"/>
        </authorList>
    </citation>
    <scope>NUCLEOTIDE SEQUENCE [LARGE SCALE GENOMIC DNA]</scope>
</reference>
<dbReference type="OrthoDB" id="9049620at2759"/>
<dbReference type="SUPFAM" id="SSF57845">
    <property type="entry name" value="B-box zinc-binding domain"/>
    <property type="match status" value="1"/>
</dbReference>
<dbReference type="AlphaFoldDB" id="A0A8C9S1J6"/>
<dbReference type="SMART" id="SM00589">
    <property type="entry name" value="PRY"/>
    <property type="match status" value="1"/>
</dbReference>
<proteinExistence type="predicted"/>
<evidence type="ECO:0000259" key="7">
    <source>
        <dbReference type="PROSITE" id="PS50188"/>
    </source>
</evidence>
<dbReference type="SMART" id="SM00336">
    <property type="entry name" value="BBOX"/>
    <property type="match status" value="1"/>
</dbReference>
<dbReference type="InterPro" id="IPR003879">
    <property type="entry name" value="Butyrophylin_SPRY"/>
</dbReference>
<reference evidence="8" key="2">
    <citation type="submission" date="2025-08" db="UniProtKB">
        <authorList>
            <consortium name="Ensembl"/>
        </authorList>
    </citation>
    <scope>IDENTIFICATION</scope>
</reference>
<keyword evidence="2 4" id="KW-0863">Zinc-finger</keyword>
<dbReference type="Ensembl" id="ENSSFOT00015030895.2">
    <property type="protein sequence ID" value="ENSSFOP00015030548.2"/>
    <property type="gene ID" value="ENSSFOG00015019589.2"/>
</dbReference>
<feature type="domain" description="B box-type" evidence="6">
    <location>
        <begin position="88"/>
        <end position="129"/>
    </location>
</feature>
<dbReference type="InterPro" id="IPR050143">
    <property type="entry name" value="TRIM/RBCC"/>
</dbReference>
<dbReference type="CDD" id="cd13733">
    <property type="entry name" value="SPRY_PRY_C-I_1"/>
    <property type="match status" value="1"/>
</dbReference>
<sequence length="413" mass="46699">EVCCFLIEVTCPLCSTLYDDPVRLDCEHNYCRKCIIKYWNEGETTDGDGDTKGYTCPLCCEIFPQFTLKSNKLLASIVGRVRDLGLQNFKRLCPVHGEPLKMFCVEEKMAICVVCAVSKEHRAHCLAPMEEILTQCEVRGVQDCRQKETDIDSVHGVLFKDRPCVVWHGGRYRIYVSGGTVEQAMLRQRQNMEEYILTKRWASLLLHFFSPLRLKTEPAALEDEAADRFDLGVYRGPLQYAVWKKLAEVIQPALCTLNFDPATANTFLSLSEDLTTAQYSYSPKDGLSIGEACFEFSPCVLASRGFSSGRHYWEVDVGDKSDWDLGVAEETAERAGWVVLCPENGYWTVGNKDARKVGVYLDYEAGQVSFYNAADMTPLFSYVGASFKETLYPFFYPSADSKAEPLKILNPRF</sequence>
<dbReference type="Gene3D" id="3.30.40.10">
    <property type="entry name" value="Zinc/RING finger domain, C3HC4 (zinc finger)"/>
    <property type="match status" value="1"/>
</dbReference>
<keyword evidence="3" id="KW-0862">Zinc</keyword>
<evidence type="ECO:0000313" key="9">
    <source>
        <dbReference type="Proteomes" id="UP000694397"/>
    </source>
</evidence>
<dbReference type="PROSITE" id="PS00518">
    <property type="entry name" value="ZF_RING_1"/>
    <property type="match status" value="1"/>
</dbReference>
<evidence type="ECO:0000313" key="8">
    <source>
        <dbReference type="Ensembl" id="ENSSFOP00015030548.2"/>
    </source>
</evidence>
<dbReference type="Pfam" id="PF13765">
    <property type="entry name" value="PRY"/>
    <property type="match status" value="1"/>
</dbReference>
<evidence type="ECO:0000256" key="1">
    <source>
        <dbReference type="ARBA" id="ARBA00022723"/>
    </source>
</evidence>
<dbReference type="InterPro" id="IPR043136">
    <property type="entry name" value="B30.2/SPRY_sf"/>
</dbReference>
<dbReference type="Pfam" id="PF00622">
    <property type="entry name" value="SPRY"/>
    <property type="match status" value="1"/>
</dbReference>
<feature type="domain" description="B30.2/SPRY" evidence="7">
    <location>
        <begin position="237"/>
        <end position="413"/>
    </location>
</feature>
<dbReference type="Gene3D" id="2.60.120.920">
    <property type="match status" value="1"/>
</dbReference>
<evidence type="ECO:0000256" key="2">
    <source>
        <dbReference type="ARBA" id="ARBA00022771"/>
    </source>
</evidence>
<evidence type="ECO:0000259" key="5">
    <source>
        <dbReference type="PROSITE" id="PS50089"/>
    </source>
</evidence>
<reference evidence="8" key="3">
    <citation type="submission" date="2025-09" db="UniProtKB">
        <authorList>
            <consortium name="Ensembl"/>
        </authorList>
    </citation>
    <scope>IDENTIFICATION</scope>
</reference>
<keyword evidence="1" id="KW-0479">Metal-binding</keyword>
<dbReference type="Pfam" id="PF15227">
    <property type="entry name" value="zf-C3HC4_4"/>
    <property type="match status" value="1"/>
</dbReference>
<dbReference type="CDD" id="cd19762">
    <property type="entry name" value="Bbox2_TRIM7-like"/>
    <property type="match status" value="1"/>
</dbReference>
<dbReference type="InterPro" id="IPR001841">
    <property type="entry name" value="Znf_RING"/>
</dbReference>
<organism evidence="8 9">
    <name type="scientific">Scleropages formosus</name>
    <name type="common">Asian bonytongue</name>
    <name type="synonym">Osteoglossum formosum</name>
    <dbReference type="NCBI Taxonomy" id="113540"/>
    <lineage>
        <taxon>Eukaryota</taxon>
        <taxon>Metazoa</taxon>
        <taxon>Chordata</taxon>
        <taxon>Craniata</taxon>
        <taxon>Vertebrata</taxon>
        <taxon>Euteleostomi</taxon>
        <taxon>Actinopterygii</taxon>
        <taxon>Neopterygii</taxon>
        <taxon>Teleostei</taxon>
        <taxon>Osteoglossocephala</taxon>
        <taxon>Osteoglossomorpha</taxon>
        <taxon>Osteoglossiformes</taxon>
        <taxon>Osteoglossidae</taxon>
        <taxon>Scleropages</taxon>
    </lineage>
</organism>
<dbReference type="GeneTree" id="ENSGT00940000158537"/>
<keyword evidence="9" id="KW-1185">Reference proteome</keyword>
<dbReference type="Proteomes" id="UP000694397">
    <property type="component" value="Chromosome 18"/>
</dbReference>
<dbReference type="Gene3D" id="3.30.160.60">
    <property type="entry name" value="Classic Zinc Finger"/>
    <property type="match status" value="1"/>
</dbReference>
<dbReference type="InterPro" id="IPR017907">
    <property type="entry name" value="Znf_RING_CS"/>
</dbReference>
<dbReference type="Pfam" id="PF00643">
    <property type="entry name" value="zf-B_box"/>
    <property type="match status" value="1"/>
</dbReference>
<dbReference type="InterPro" id="IPR013083">
    <property type="entry name" value="Znf_RING/FYVE/PHD"/>
</dbReference>
<evidence type="ECO:0008006" key="10">
    <source>
        <dbReference type="Google" id="ProtNLM"/>
    </source>
</evidence>
<feature type="domain" description="RING-type" evidence="5">
    <location>
        <begin position="11"/>
        <end position="59"/>
    </location>
</feature>
<evidence type="ECO:0000259" key="6">
    <source>
        <dbReference type="PROSITE" id="PS50119"/>
    </source>
</evidence>
<evidence type="ECO:0000256" key="3">
    <source>
        <dbReference type="ARBA" id="ARBA00022833"/>
    </source>
</evidence>
<dbReference type="PROSITE" id="PS50089">
    <property type="entry name" value="ZF_RING_2"/>
    <property type="match status" value="1"/>
</dbReference>
<protein>
    <recommendedName>
        <fullName evidence="10">Zinc-binding protein A33-like</fullName>
    </recommendedName>
</protein>
<dbReference type="PROSITE" id="PS50119">
    <property type="entry name" value="ZF_BBOX"/>
    <property type="match status" value="1"/>
</dbReference>
<dbReference type="GO" id="GO:0008270">
    <property type="term" value="F:zinc ion binding"/>
    <property type="evidence" value="ECO:0007669"/>
    <property type="project" value="UniProtKB-KW"/>
</dbReference>
<dbReference type="InterPro" id="IPR006574">
    <property type="entry name" value="PRY"/>
</dbReference>
<dbReference type="InterPro" id="IPR003877">
    <property type="entry name" value="SPRY_dom"/>
</dbReference>
<dbReference type="PROSITE" id="PS50188">
    <property type="entry name" value="B302_SPRY"/>
    <property type="match status" value="1"/>
</dbReference>
<dbReference type="PANTHER" id="PTHR24103">
    <property type="entry name" value="E3 UBIQUITIN-PROTEIN LIGASE TRIM"/>
    <property type="match status" value="1"/>
</dbReference>
<dbReference type="InterPro" id="IPR013320">
    <property type="entry name" value="ConA-like_dom_sf"/>
</dbReference>
<dbReference type="SMART" id="SM00184">
    <property type="entry name" value="RING"/>
    <property type="match status" value="1"/>
</dbReference>
<dbReference type="PRINTS" id="PR01407">
    <property type="entry name" value="BUTYPHLNCDUF"/>
</dbReference>
<dbReference type="InterPro" id="IPR000315">
    <property type="entry name" value="Znf_B-box"/>
</dbReference>
<dbReference type="InterPro" id="IPR001870">
    <property type="entry name" value="B30.2/SPRY"/>
</dbReference>
<accession>A0A8C9S1J6</accession>
<dbReference type="SUPFAM" id="SSF49899">
    <property type="entry name" value="Concanavalin A-like lectins/glucanases"/>
    <property type="match status" value="1"/>
</dbReference>
<dbReference type="SMART" id="SM00449">
    <property type="entry name" value="SPRY"/>
    <property type="match status" value="1"/>
</dbReference>
<dbReference type="SUPFAM" id="SSF57850">
    <property type="entry name" value="RING/U-box"/>
    <property type="match status" value="1"/>
</dbReference>
<name>A0A8C9S1J6_SCLFO</name>